<accession>A0A0A9BN92</accession>
<sequence>MPAPPHADPQQQLHRW</sequence>
<dbReference type="AlphaFoldDB" id="A0A0A9BN92"/>
<protein>
    <submittedName>
        <fullName evidence="1">Uncharacterized protein</fullName>
    </submittedName>
</protein>
<proteinExistence type="predicted"/>
<reference evidence="1" key="2">
    <citation type="journal article" date="2015" name="Data Brief">
        <title>Shoot transcriptome of the giant reed, Arundo donax.</title>
        <authorList>
            <person name="Barrero R.A."/>
            <person name="Guerrero F.D."/>
            <person name="Moolhuijzen P."/>
            <person name="Goolsby J.A."/>
            <person name="Tidwell J."/>
            <person name="Bellgard S.E."/>
            <person name="Bellgard M.I."/>
        </authorList>
    </citation>
    <scope>NUCLEOTIDE SEQUENCE</scope>
    <source>
        <tissue evidence="1">Shoot tissue taken approximately 20 cm above the soil surface</tissue>
    </source>
</reference>
<dbReference type="EMBL" id="GBRH01237158">
    <property type="protein sequence ID" value="JAD60737.1"/>
    <property type="molecule type" value="Transcribed_RNA"/>
</dbReference>
<reference evidence="1" key="1">
    <citation type="submission" date="2014-09" db="EMBL/GenBank/DDBJ databases">
        <authorList>
            <person name="Magalhaes I.L.F."/>
            <person name="Oliveira U."/>
            <person name="Santos F.R."/>
            <person name="Vidigal T.H.D.A."/>
            <person name="Brescovit A.D."/>
            <person name="Santos A.J."/>
        </authorList>
    </citation>
    <scope>NUCLEOTIDE SEQUENCE</scope>
    <source>
        <tissue evidence="1">Shoot tissue taken approximately 20 cm above the soil surface</tissue>
    </source>
</reference>
<evidence type="ECO:0000313" key="1">
    <source>
        <dbReference type="EMBL" id="JAD60737.1"/>
    </source>
</evidence>
<organism evidence="1">
    <name type="scientific">Arundo donax</name>
    <name type="common">Giant reed</name>
    <name type="synonym">Donax arundinaceus</name>
    <dbReference type="NCBI Taxonomy" id="35708"/>
    <lineage>
        <taxon>Eukaryota</taxon>
        <taxon>Viridiplantae</taxon>
        <taxon>Streptophyta</taxon>
        <taxon>Embryophyta</taxon>
        <taxon>Tracheophyta</taxon>
        <taxon>Spermatophyta</taxon>
        <taxon>Magnoliopsida</taxon>
        <taxon>Liliopsida</taxon>
        <taxon>Poales</taxon>
        <taxon>Poaceae</taxon>
        <taxon>PACMAD clade</taxon>
        <taxon>Arundinoideae</taxon>
        <taxon>Arundineae</taxon>
        <taxon>Arundo</taxon>
    </lineage>
</organism>
<name>A0A0A9BN92_ARUDO</name>